<gene>
    <name evidence="3" type="ORF">PCOR1329_LOCUS28516</name>
</gene>
<dbReference type="InterPro" id="IPR040398">
    <property type="entry name" value="Not1"/>
</dbReference>
<evidence type="ECO:0000259" key="2">
    <source>
        <dbReference type="Pfam" id="PF16415"/>
    </source>
</evidence>
<sequence>MWPTSSSSRSCRTFSRRIGLMNLVTDVTYDCLHVLLGSVDQAVLSTSHRTVLKNLGYWLGQITLARNKPLKSKRMDMKYALADAFENGRLTAVLPLVCKVLEGVSKSKVYKLPNPWTTAIMSLLVEIHDIPNLRTTNLMFEVEVLCKHLDIKIGDLKRTGRPPGGQAPPRGEPRPQRGGAHHGHRRGGGQARGHRRQACRAGRQRRPPGRGRGVPAPAGHGCLPDRRRRRPGRPARAGRPGAGPGRLPGLRCR</sequence>
<accession>A0ABN9SCA8</accession>
<feature type="region of interest" description="Disordered" evidence="1">
    <location>
        <begin position="155"/>
        <end position="253"/>
    </location>
</feature>
<evidence type="ECO:0000256" key="1">
    <source>
        <dbReference type="SAM" id="MobiDB-lite"/>
    </source>
</evidence>
<keyword evidence="4" id="KW-1185">Reference proteome</keyword>
<proteinExistence type="predicted"/>
<dbReference type="PANTHER" id="PTHR13162">
    <property type="entry name" value="CCR4-NOT TRANSCRIPTION COMPLEX"/>
    <property type="match status" value="1"/>
</dbReference>
<comment type="caution">
    <text evidence="3">The sequence shown here is derived from an EMBL/GenBank/DDBJ whole genome shotgun (WGS) entry which is preliminary data.</text>
</comment>
<dbReference type="PANTHER" id="PTHR13162:SF8">
    <property type="entry name" value="CCR4-NOT TRANSCRIPTION COMPLEX SUBUNIT 1"/>
    <property type="match status" value="1"/>
</dbReference>
<reference evidence="3" key="1">
    <citation type="submission" date="2023-10" db="EMBL/GenBank/DDBJ databases">
        <authorList>
            <person name="Chen Y."/>
            <person name="Shah S."/>
            <person name="Dougan E. K."/>
            <person name="Thang M."/>
            <person name="Chan C."/>
        </authorList>
    </citation>
    <scope>NUCLEOTIDE SEQUENCE [LARGE SCALE GENOMIC DNA]</scope>
</reference>
<dbReference type="Proteomes" id="UP001189429">
    <property type="component" value="Unassembled WGS sequence"/>
</dbReference>
<organism evidence="3 4">
    <name type="scientific">Prorocentrum cordatum</name>
    <dbReference type="NCBI Taxonomy" id="2364126"/>
    <lineage>
        <taxon>Eukaryota</taxon>
        <taxon>Sar</taxon>
        <taxon>Alveolata</taxon>
        <taxon>Dinophyceae</taxon>
        <taxon>Prorocentrales</taxon>
        <taxon>Prorocentraceae</taxon>
        <taxon>Prorocentrum</taxon>
    </lineage>
</organism>
<dbReference type="EMBL" id="CAUYUJ010010546">
    <property type="protein sequence ID" value="CAK0829623.1"/>
    <property type="molecule type" value="Genomic_DNA"/>
</dbReference>
<dbReference type="InterPro" id="IPR032191">
    <property type="entry name" value="CNOT1_CAF1_bind"/>
</dbReference>
<dbReference type="Pfam" id="PF16415">
    <property type="entry name" value="CNOT1_CAF1_bind"/>
    <property type="match status" value="1"/>
</dbReference>
<feature type="domain" description="CCR4-NOT transcription complex subunit 1 CAF1-binding" evidence="2">
    <location>
        <begin position="20"/>
        <end position="159"/>
    </location>
</feature>
<evidence type="ECO:0000313" key="3">
    <source>
        <dbReference type="EMBL" id="CAK0829623.1"/>
    </source>
</evidence>
<feature type="compositionally biased region" description="Basic residues" evidence="1">
    <location>
        <begin position="179"/>
        <end position="209"/>
    </location>
</feature>
<evidence type="ECO:0000313" key="4">
    <source>
        <dbReference type="Proteomes" id="UP001189429"/>
    </source>
</evidence>
<protein>
    <recommendedName>
        <fullName evidence="2">CCR4-NOT transcription complex subunit 1 CAF1-binding domain-containing protein</fullName>
    </recommendedName>
</protein>
<dbReference type="Gene3D" id="1.25.40.180">
    <property type="match status" value="1"/>
</dbReference>
<name>A0ABN9SCA8_9DINO</name>